<evidence type="ECO:0000313" key="2">
    <source>
        <dbReference type="EMBL" id="KAJ1080197.1"/>
    </source>
</evidence>
<organism evidence="2 3">
    <name type="scientific">Pleurodeles waltl</name>
    <name type="common">Iberian ribbed newt</name>
    <dbReference type="NCBI Taxonomy" id="8319"/>
    <lineage>
        <taxon>Eukaryota</taxon>
        <taxon>Metazoa</taxon>
        <taxon>Chordata</taxon>
        <taxon>Craniata</taxon>
        <taxon>Vertebrata</taxon>
        <taxon>Euteleostomi</taxon>
        <taxon>Amphibia</taxon>
        <taxon>Batrachia</taxon>
        <taxon>Caudata</taxon>
        <taxon>Salamandroidea</taxon>
        <taxon>Salamandridae</taxon>
        <taxon>Pleurodelinae</taxon>
        <taxon>Pleurodeles</taxon>
    </lineage>
</organism>
<dbReference type="EMBL" id="JANPWB010000016">
    <property type="protein sequence ID" value="KAJ1080197.1"/>
    <property type="molecule type" value="Genomic_DNA"/>
</dbReference>
<gene>
    <name evidence="2" type="ORF">NDU88_000417</name>
</gene>
<feature type="compositionally biased region" description="Basic and acidic residues" evidence="1">
    <location>
        <begin position="42"/>
        <end position="52"/>
    </location>
</feature>
<dbReference type="AlphaFoldDB" id="A0AAV7KNW2"/>
<evidence type="ECO:0000313" key="3">
    <source>
        <dbReference type="Proteomes" id="UP001066276"/>
    </source>
</evidence>
<accession>A0AAV7KNW2</accession>
<comment type="caution">
    <text evidence="2">The sequence shown here is derived from an EMBL/GenBank/DDBJ whole genome shotgun (WGS) entry which is preliminary data.</text>
</comment>
<feature type="non-terminal residue" evidence="2">
    <location>
        <position position="116"/>
    </location>
</feature>
<protein>
    <submittedName>
        <fullName evidence="2">Uncharacterized protein</fullName>
    </submittedName>
</protein>
<reference evidence="2" key="1">
    <citation type="journal article" date="2022" name="bioRxiv">
        <title>Sequencing and chromosome-scale assembly of the giantPleurodeles waltlgenome.</title>
        <authorList>
            <person name="Brown T."/>
            <person name="Elewa A."/>
            <person name="Iarovenko S."/>
            <person name="Subramanian E."/>
            <person name="Araus A.J."/>
            <person name="Petzold A."/>
            <person name="Susuki M."/>
            <person name="Suzuki K.-i.T."/>
            <person name="Hayashi T."/>
            <person name="Toyoda A."/>
            <person name="Oliveira C."/>
            <person name="Osipova E."/>
            <person name="Leigh N.D."/>
            <person name="Simon A."/>
            <person name="Yun M.H."/>
        </authorList>
    </citation>
    <scope>NUCLEOTIDE SEQUENCE</scope>
    <source>
        <strain evidence="2">20211129_DDA</strain>
        <tissue evidence="2">Liver</tissue>
    </source>
</reference>
<feature type="non-terminal residue" evidence="2">
    <location>
        <position position="1"/>
    </location>
</feature>
<name>A0AAV7KNW2_PLEWA</name>
<evidence type="ECO:0000256" key="1">
    <source>
        <dbReference type="SAM" id="MobiDB-lite"/>
    </source>
</evidence>
<feature type="compositionally biased region" description="Basic and acidic residues" evidence="1">
    <location>
        <begin position="9"/>
        <end position="28"/>
    </location>
</feature>
<proteinExistence type="predicted"/>
<sequence>RPSCTNTKTEGRRRARGDGNRGAEEESQQRVTAAGNTGRPAAESRAEGERALPGRRPLSISPGPKGGARPRRRPRPPTPSRRPPRFGESRPLWIAAGARLLQNHSCQLGQSGLPAA</sequence>
<feature type="region of interest" description="Disordered" evidence="1">
    <location>
        <begin position="1"/>
        <end position="90"/>
    </location>
</feature>
<keyword evidence="3" id="KW-1185">Reference proteome</keyword>
<dbReference type="Proteomes" id="UP001066276">
    <property type="component" value="Chromosome 12"/>
</dbReference>